<name>A0A1A7QV91_9FLAO</name>
<dbReference type="Proteomes" id="UP000248987">
    <property type="component" value="Unassembled WGS sequence"/>
</dbReference>
<evidence type="ECO:0000313" key="1">
    <source>
        <dbReference type="EMBL" id="RAJ20660.1"/>
    </source>
</evidence>
<gene>
    <name evidence="1" type="ORF">LX77_03186</name>
</gene>
<dbReference type="RefSeq" id="WP_146608961.1">
    <property type="nucleotide sequence ID" value="NZ_LZRN01000043.1"/>
</dbReference>
<organism evidence="1 2">
    <name type="scientific">Gelidibacter algens</name>
    <dbReference type="NCBI Taxonomy" id="49280"/>
    <lineage>
        <taxon>Bacteria</taxon>
        <taxon>Pseudomonadati</taxon>
        <taxon>Bacteroidota</taxon>
        <taxon>Flavobacteriia</taxon>
        <taxon>Flavobacteriales</taxon>
        <taxon>Flavobacteriaceae</taxon>
        <taxon>Gelidibacter</taxon>
    </lineage>
</organism>
<protein>
    <submittedName>
        <fullName evidence="1">Uncharacterized protein</fullName>
    </submittedName>
</protein>
<accession>A0A1A7QV91</accession>
<dbReference type="AlphaFoldDB" id="A0A1A7QV91"/>
<keyword evidence="2" id="KW-1185">Reference proteome</keyword>
<dbReference type="STRING" id="49280.A9996_15980"/>
<dbReference type="EMBL" id="QLLQ01000015">
    <property type="protein sequence ID" value="RAJ20660.1"/>
    <property type="molecule type" value="Genomic_DNA"/>
</dbReference>
<sequence length="109" mass="12388">MDFEKQLGKNIAALLLFVALMLPTAVQFVHMFEGHEHISCKDVTTHIHQDVPDCHICDFHLASFNYDIAEYPNLVLANIPLKFEANLASLRLHSFKITNTQLRAPPIFS</sequence>
<reference evidence="1 2" key="1">
    <citation type="submission" date="2018-06" db="EMBL/GenBank/DDBJ databases">
        <title>Genomic Encyclopedia of Archaeal and Bacterial Type Strains, Phase II (KMG-II): from individual species to whole genera.</title>
        <authorList>
            <person name="Goeker M."/>
        </authorList>
    </citation>
    <scope>NUCLEOTIDE SEQUENCE [LARGE SCALE GENOMIC DNA]</scope>
    <source>
        <strain evidence="1 2">DSM 12408</strain>
    </source>
</reference>
<proteinExistence type="predicted"/>
<comment type="caution">
    <text evidence="1">The sequence shown here is derived from an EMBL/GenBank/DDBJ whole genome shotgun (WGS) entry which is preliminary data.</text>
</comment>
<evidence type="ECO:0000313" key="2">
    <source>
        <dbReference type="Proteomes" id="UP000248987"/>
    </source>
</evidence>
<dbReference type="OrthoDB" id="1449138at2"/>